<keyword evidence="1" id="KW-0732">Signal</keyword>
<dbReference type="AlphaFoldDB" id="A0A6I6MKR8"/>
<evidence type="ECO:0000256" key="1">
    <source>
        <dbReference type="SAM" id="SignalP"/>
    </source>
</evidence>
<dbReference type="KEGG" id="tsv:DSM104635_02703"/>
<proteinExistence type="predicted"/>
<dbReference type="EMBL" id="CP047045">
    <property type="protein sequence ID" value="QGZ95850.1"/>
    <property type="molecule type" value="Genomic_DNA"/>
</dbReference>
<evidence type="ECO:0000313" key="4">
    <source>
        <dbReference type="Proteomes" id="UP000431269"/>
    </source>
</evidence>
<keyword evidence="4" id="KW-1185">Reference proteome</keyword>
<dbReference type="RefSeq" id="WP_158766678.1">
    <property type="nucleotide sequence ID" value="NZ_CP047045.1"/>
</dbReference>
<organism evidence="3 4">
    <name type="scientific">Terricaulis silvestris</name>
    <dbReference type="NCBI Taxonomy" id="2686094"/>
    <lineage>
        <taxon>Bacteria</taxon>
        <taxon>Pseudomonadati</taxon>
        <taxon>Pseudomonadota</taxon>
        <taxon>Alphaproteobacteria</taxon>
        <taxon>Caulobacterales</taxon>
        <taxon>Caulobacteraceae</taxon>
        <taxon>Terricaulis</taxon>
    </lineage>
</organism>
<dbReference type="InterPro" id="IPR005546">
    <property type="entry name" value="Autotransporte_beta"/>
</dbReference>
<dbReference type="PROSITE" id="PS51208">
    <property type="entry name" value="AUTOTRANSPORTER"/>
    <property type="match status" value="1"/>
</dbReference>
<sequence length="1082" mass="110813">MRISKVHLAGLMAALAGGAATNAQADDLTVSTARTDPVFTATAQNGTPGDVTVTSAGSIAIEDGEAAITVNSSNADADSEFVQVQGTISAVDEDNVIGILLGNGFTGNISSIGNITFTEDYTPADLAGDTDTEADEPFAEGINRFGILQDAGDTYTGDITSGGSVSIEGNNSGGIALRGTLIGDLTTSGNIVVVGDNSHGIVLGNNGAGGVTGDVALRGSVSARGDGASAVIVDGVISGFLRLNNTYASTGFRSTSPPADTSVLDPDDLLSGGAALAINRSVTGGVYVEGLGFADDPDDDGDGIDDLGDDADTDDDLTAAIRSFGAAPAVDINAAAGVSIVLGAVTGPGAPAGGYGFVNRGTISGIGAYEDFSATGLRLQAIFGSSSVDTSAGIFNDGLITATAFSNADAYGLFVGEGVTVPTLHNQNSISAISSGELAFDAYAIYIDENASLAAIDNSSTIRSQFVGELGNATAIYDGSDTLTTINNSGTISGIAFVVAADETATGFSRAIDLSASTQDVTITQTANADEDVIAIITGDVLLGDGNDTISLLAGTGTGTWSFGNGADTFLLNGDASFAGVLDDLDSTLDLDVLGESILRLNEGTNLQATTVDFGADVTFVPVLAAGDPALIVADTITFAGDINNHASILPAIPAGLLEDTHVFMTATTSMNNGDLVTGLVTGEGTPFVYNIEVSLTNPAANSGDPNSLQATYSLKTPVQLGLTDNETTAFDPIVEALRTDLDASAALTSLDSADEFFDAYEDLMPSFSSAATEVSATAIQQMQSATANRLAATRLHDLNDTSVWAQEIGYSLTRTPPTSNGQEYSGNGFGVAAGIDGPLENGALFGLSASFIASEVEEEGRPDSEIAISIGQFNAYFGAGVGPLDLDVILGAGVGKFSSQRNVEIGSTFAALSEADWWTYEGHGSIRLSAPMQVSNWMIMTPQAQLTYAYLTEEGYTEEGGGTAIDYEVDDANSQRLWGDAGVEFSGRLRLGGENSYIAPRLFAGYRTNLIDEEAERTFRFVSAPGNEFTLTDEALGDGGPLVGIGIDATNGFSTFTLGYEGEFGDQIERHSVNASIRFRF</sequence>
<gene>
    <name evidence="3" type="ORF">DSM104635_02703</name>
</gene>
<dbReference type="SMART" id="SM00869">
    <property type="entry name" value="Autotransporter"/>
    <property type="match status" value="1"/>
</dbReference>
<evidence type="ECO:0000313" key="3">
    <source>
        <dbReference type="EMBL" id="QGZ95850.1"/>
    </source>
</evidence>
<dbReference type="Pfam" id="PF03797">
    <property type="entry name" value="Autotransporter"/>
    <property type="match status" value="1"/>
</dbReference>
<protein>
    <recommendedName>
        <fullName evidence="2">Autotransporter domain-containing protein</fullName>
    </recommendedName>
</protein>
<evidence type="ECO:0000259" key="2">
    <source>
        <dbReference type="PROSITE" id="PS51208"/>
    </source>
</evidence>
<dbReference type="Proteomes" id="UP000431269">
    <property type="component" value="Chromosome"/>
</dbReference>
<reference evidence="4" key="1">
    <citation type="submission" date="2019-12" db="EMBL/GenBank/DDBJ databases">
        <title>Complete genome of Terracaulis silvestris 0127_4.</title>
        <authorList>
            <person name="Vieira S."/>
            <person name="Riedel T."/>
            <person name="Sproer C."/>
            <person name="Pascual J."/>
            <person name="Boedeker C."/>
            <person name="Overmann J."/>
        </authorList>
    </citation>
    <scope>NUCLEOTIDE SEQUENCE [LARGE SCALE GENOMIC DNA]</scope>
    <source>
        <strain evidence="4">0127_4</strain>
    </source>
</reference>
<feature type="domain" description="Autotransporter" evidence="2">
    <location>
        <begin position="797"/>
        <end position="1082"/>
    </location>
</feature>
<name>A0A6I6MKR8_9CAUL</name>
<dbReference type="Gene3D" id="2.40.128.130">
    <property type="entry name" value="Autotransporter beta-domain"/>
    <property type="match status" value="1"/>
</dbReference>
<feature type="signal peptide" evidence="1">
    <location>
        <begin position="1"/>
        <end position="25"/>
    </location>
</feature>
<feature type="chain" id="PRO_5026116907" description="Autotransporter domain-containing protein" evidence="1">
    <location>
        <begin position="26"/>
        <end position="1082"/>
    </location>
</feature>
<dbReference type="SUPFAM" id="SSF103515">
    <property type="entry name" value="Autotransporter"/>
    <property type="match status" value="1"/>
</dbReference>
<dbReference type="InterPro" id="IPR036709">
    <property type="entry name" value="Autotransporte_beta_dom_sf"/>
</dbReference>
<accession>A0A6I6MKR8</accession>